<dbReference type="InterPro" id="IPR044925">
    <property type="entry name" value="His-Me_finger_sf"/>
</dbReference>
<dbReference type="Ensembl" id="ENSSGRT00000015225.1">
    <property type="protein sequence ID" value="ENSSGRP00000014098.1"/>
    <property type="gene ID" value="ENSSGRG00000008820.1"/>
</dbReference>
<feature type="domain" description="ENPP1-3/EXOG-like endonuclease/phosphodiesterase" evidence="5">
    <location>
        <begin position="105"/>
        <end position="305"/>
    </location>
</feature>
<dbReference type="GO" id="GO:0005634">
    <property type="term" value="C:nucleus"/>
    <property type="evidence" value="ECO:0007669"/>
    <property type="project" value="TreeGrafter"/>
</dbReference>
<accession>A0A672KQR4</accession>
<dbReference type="Gene3D" id="3.40.570.10">
    <property type="entry name" value="Extracellular Endonuclease, subunit A"/>
    <property type="match status" value="1"/>
</dbReference>
<evidence type="ECO:0000256" key="3">
    <source>
        <dbReference type="PIRSR" id="PIRSR640255-2"/>
    </source>
</evidence>
<dbReference type="GO" id="GO:0046872">
    <property type="term" value="F:metal ion binding"/>
    <property type="evidence" value="ECO:0007669"/>
    <property type="project" value="UniProtKB-KW"/>
</dbReference>
<dbReference type="SUPFAM" id="SSF54060">
    <property type="entry name" value="His-Me finger endonucleases"/>
    <property type="match status" value="1"/>
</dbReference>
<organism evidence="7 8">
    <name type="scientific">Sinocyclocheilus grahami</name>
    <name type="common">Dianchi golden-line fish</name>
    <name type="synonym">Barbus grahami</name>
    <dbReference type="NCBI Taxonomy" id="75366"/>
    <lineage>
        <taxon>Eukaryota</taxon>
        <taxon>Metazoa</taxon>
        <taxon>Chordata</taxon>
        <taxon>Craniata</taxon>
        <taxon>Vertebrata</taxon>
        <taxon>Euteleostomi</taxon>
        <taxon>Actinopterygii</taxon>
        <taxon>Neopterygii</taxon>
        <taxon>Teleostei</taxon>
        <taxon>Ostariophysi</taxon>
        <taxon>Cypriniformes</taxon>
        <taxon>Cyprinidae</taxon>
        <taxon>Cyprininae</taxon>
        <taxon>Sinocyclocheilus</taxon>
    </lineage>
</organism>
<comment type="similarity">
    <text evidence="1">Belongs to the DNA/RNA non-specific endonuclease family.</text>
</comment>
<name>A0A672KQR4_SINGR</name>
<dbReference type="GO" id="GO:0004521">
    <property type="term" value="F:RNA endonuclease activity"/>
    <property type="evidence" value="ECO:0007669"/>
    <property type="project" value="TreeGrafter"/>
</dbReference>
<evidence type="ECO:0000259" key="5">
    <source>
        <dbReference type="SMART" id="SM00477"/>
    </source>
</evidence>
<evidence type="ECO:0008006" key="9">
    <source>
        <dbReference type="Google" id="ProtNLM"/>
    </source>
</evidence>
<dbReference type="InParanoid" id="A0A672KQR4"/>
<dbReference type="AlphaFoldDB" id="A0A672KQR4"/>
<keyword evidence="3" id="KW-0479">Metal-binding</keyword>
<dbReference type="GO" id="GO:0000014">
    <property type="term" value="F:single-stranded DNA endodeoxyribonuclease activity"/>
    <property type="evidence" value="ECO:0007669"/>
    <property type="project" value="TreeGrafter"/>
</dbReference>
<keyword evidence="8" id="KW-1185">Reference proteome</keyword>
<dbReference type="Pfam" id="PF01223">
    <property type="entry name" value="Endonuclease_NS"/>
    <property type="match status" value="1"/>
</dbReference>
<feature type="compositionally biased region" description="Basic and acidic residues" evidence="4">
    <location>
        <begin position="19"/>
        <end position="28"/>
    </location>
</feature>
<dbReference type="PANTHER" id="PTHR13966:SF5">
    <property type="entry name" value="ENDONUCLEASE G, MITOCHONDRIAL"/>
    <property type="match status" value="1"/>
</dbReference>
<protein>
    <recommendedName>
        <fullName evidence="9">Endonuclease</fullName>
    </recommendedName>
</protein>
<dbReference type="GO" id="GO:0005743">
    <property type="term" value="C:mitochondrial inner membrane"/>
    <property type="evidence" value="ECO:0007669"/>
    <property type="project" value="TreeGrafter"/>
</dbReference>
<evidence type="ECO:0000313" key="8">
    <source>
        <dbReference type="Proteomes" id="UP000472262"/>
    </source>
</evidence>
<reference evidence="7" key="1">
    <citation type="submission" date="2025-08" db="UniProtKB">
        <authorList>
            <consortium name="Ensembl"/>
        </authorList>
    </citation>
    <scope>IDENTIFICATION</scope>
</reference>
<dbReference type="SMART" id="SM00892">
    <property type="entry name" value="Endonuclease_NS"/>
    <property type="match status" value="1"/>
</dbReference>
<feature type="compositionally biased region" description="Polar residues" evidence="4">
    <location>
        <begin position="30"/>
        <end position="58"/>
    </location>
</feature>
<reference evidence="7" key="2">
    <citation type="submission" date="2025-09" db="UniProtKB">
        <authorList>
            <consortium name="Ensembl"/>
        </authorList>
    </citation>
    <scope>IDENTIFICATION</scope>
</reference>
<evidence type="ECO:0000313" key="7">
    <source>
        <dbReference type="Ensembl" id="ENSSGRP00000014098.1"/>
    </source>
</evidence>
<dbReference type="SMART" id="SM00477">
    <property type="entry name" value="NUC"/>
    <property type="match status" value="1"/>
</dbReference>
<feature type="compositionally biased region" description="Polar residues" evidence="4">
    <location>
        <begin position="1"/>
        <end position="13"/>
    </location>
</feature>
<dbReference type="PANTHER" id="PTHR13966">
    <property type="entry name" value="ENDONUCLEASE RELATED"/>
    <property type="match status" value="1"/>
</dbReference>
<evidence type="ECO:0000256" key="1">
    <source>
        <dbReference type="ARBA" id="ARBA00010052"/>
    </source>
</evidence>
<dbReference type="InterPro" id="IPR001604">
    <property type="entry name" value="Endo_G_ENPP1-like_dom"/>
</dbReference>
<dbReference type="GO" id="GO:0006309">
    <property type="term" value="P:apoptotic DNA fragmentation"/>
    <property type="evidence" value="ECO:0007669"/>
    <property type="project" value="TreeGrafter"/>
</dbReference>
<sequence length="336" mass="38618">MTRPTRSQKNKPATANKKQVKDAAKADVHISNQTKNVPSLPQSKPLNSNECNMRNSQKTTKPTIYIRIPFLYMSSMSTDEVPNVISTYKLLDELPPGSSRDVRKRKSYVMSYNKETKNAQWVYEILNTMTLQKNCKEHMSLGKNEFKIKSYDQGHLAAAANHKSCQEAYHDTYLLSNMTPQLSLLNKGMWLTLEQYCRDFVKDDRVRNVHVYTGPLYLKKEKRSKKYSCMPNPKNEKDFGGKALPTHFFKVVIVEEKDGKVRKPESCYVMPNEAPQTTDLNVYRMNIGEFQRVSGLTFIEHRPNKNMRDYTKTVTLQGEGGNGEPREVNISVRISS</sequence>
<feature type="active site" description="Proton acceptor" evidence="2">
    <location>
        <position position="155"/>
    </location>
</feature>
<feature type="region of interest" description="Disordered" evidence="4">
    <location>
        <begin position="1"/>
        <end position="58"/>
    </location>
</feature>
<evidence type="ECO:0000259" key="6">
    <source>
        <dbReference type="SMART" id="SM00892"/>
    </source>
</evidence>
<dbReference type="InterPro" id="IPR020821">
    <property type="entry name" value="ENPP1-3/EXOG-like_nuc-like"/>
</dbReference>
<dbReference type="Proteomes" id="UP000472262">
    <property type="component" value="Unassembled WGS sequence"/>
</dbReference>
<evidence type="ECO:0000256" key="4">
    <source>
        <dbReference type="SAM" id="MobiDB-lite"/>
    </source>
</evidence>
<feature type="domain" description="DNA/RNA non-specific endonuclease/pyrophosphatase/phosphodiesterase" evidence="6">
    <location>
        <begin position="104"/>
        <end position="305"/>
    </location>
</feature>
<proteinExistence type="inferred from homology"/>
<feature type="binding site" evidence="3">
    <location>
        <position position="186"/>
    </location>
    <ligand>
        <name>Mg(2+)</name>
        <dbReference type="ChEBI" id="CHEBI:18420"/>
        <note>catalytic</note>
    </ligand>
</feature>
<dbReference type="InterPro" id="IPR044929">
    <property type="entry name" value="DNA/RNA_non-sp_Endonuclease_sf"/>
</dbReference>
<dbReference type="InterPro" id="IPR040255">
    <property type="entry name" value="Non-specific_endonuclease"/>
</dbReference>
<evidence type="ECO:0000256" key="2">
    <source>
        <dbReference type="PIRSR" id="PIRSR640255-1"/>
    </source>
</evidence>
<dbReference type="GO" id="GO:0003676">
    <property type="term" value="F:nucleic acid binding"/>
    <property type="evidence" value="ECO:0007669"/>
    <property type="project" value="InterPro"/>
</dbReference>